<reference evidence="3 4" key="1">
    <citation type="journal article" date="2015" name="Front. Microbiol.">
        <title>Genome sequence of the plant growth promoting endophytic yeast Rhodotorula graminis WP1.</title>
        <authorList>
            <person name="Firrincieli A."/>
            <person name="Otillar R."/>
            <person name="Salamov A."/>
            <person name="Schmutz J."/>
            <person name="Khan Z."/>
            <person name="Redman R.S."/>
            <person name="Fleck N.D."/>
            <person name="Lindquist E."/>
            <person name="Grigoriev I.V."/>
            <person name="Doty S.L."/>
        </authorList>
    </citation>
    <scope>NUCLEOTIDE SEQUENCE [LARGE SCALE GENOMIC DNA]</scope>
    <source>
        <strain evidence="3 4">WP1</strain>
    </source>
</reference>
<evidence type="ECO:0000256" key="2">
    <source>
        <dbReference type="PIRNR" id="PIRNR028983"/>
    </source>
</evidence>
<evidence type="ECO:0000313" key="4">
    <source>
        <dbReference type="Proteomes" id="UP000053890"/>
    </source>
</evidence>
<keyword evidence="2" id="KW-0813">Transport</keyword>
<dbReference type="Pfam" id="PF13862">
    <property type="entry name" value="BCCIP"/>
    <property type="match status" value="1"/>
</dbReference>
<dbReference type="RefSeq" id="XP_018273950.1">
    <property type="nucleotide sequence ID" value="XM_018413034.1"/>
</dbReference>
<dbReference type="Proteomes" id="UP000053890">
    <property type="component" value="Unassembled WGS sequence"/>
</dbReference>
<comment type="function">
    <text evidence="2">Involved in nuclear export, actin cytoskeleton organization and vesicular transport.</text>
</comment>
<name>A0A194SEH8_RHOGW</name>
<organism evidence="3 4">
    <name type="scientific">Rhodotorula graminis (strain WP1)</name>
    <dbReference type="NCBI Taxonomy" id="578459"/>
    <lineage>
        <taxon>Eukaryota</taxon>
        <taxon>Fungi</taxon>
        <taxon>Dikarya</taxon>
        <taxon>Basidiomycota</taxon>
        <taxon>Pucciniomycotina</taxon>
        <taxon>Microbotryomycetes</taxon>
        <taxon>Sporidiobolales</taxon>
        <taxon>Sporidiobolaceae</taxon>
        <taxon>Rhodotorula</taxon>
    </lineage>
</organism>
<protein>
    <recommendedName>
        <fullName evidence="2">Protein BCP1</fullName>
    </recommendedName>
</protein>
<comment type="similarity">
    <text evidence="1 2">Belongs to the BCP1 family.</text>
</comment>
<dbReference type="AlphaFoldDB" id="A0A194SEH8"/>
<dbReference type="STRING" id="578459.A0A194SEH8"/>
<dbReference type="GO" id="GO:0015031">
    <property type="term" value="P:protein transport"/>
    <property type="evidence" value="ECO:0007669"/>
    <property type="project" value="UniProtKB-KW"/>
</dbReference>
<gene>
    <name evidence="3" type="ORF">RHOBADRAFT_32502</name>
</gene>
<dbReference type="EMBL" id="KQ474073">
    <property type="protein sequence ID" value="KPV77901.1"/>
    <property type="molecule type" value="Genomic_DNA"/>
</dbReference>
<keyword evidence="2" id="KW-0539">Nucleus</keyword>
<dbReference type="PIRSF" id="PIRSF028983">
    <property type="entry name" value="BCP1"/>
    <property type="match status" value="1"/>
</dbReference>
<comment type="subcellular location">
    <subcellularLocation>
        <location evidence="2">Nucleus</location>
    </subcellularLocation>
</comment>
<keyword evidence="2" id="KW-0653">Protein transport</keyword>
<dbReference type="GO" id="GO:0005634">
    <property type="term" value="C:nucleus"/>
    <property type="evidence" value="ECO:0007669"/>
    <property type="project" value="UniProtKB-SubCell"/>
</dbReference>
<dbReference type="OrthoDB" id="27543at2759"/>
<evidence type="ECO:0000313" key="3">
    <source>
        <dbReference type="EMBL" id="KPV77901.1"/>
    </source>
</evidence>
<dbReference type="PANTHER" id="PTHR13261">
    <property type="entry name" value="BRCA2 AND CDKN1A INTERACTING PROTEIN"/>
    <property type="match status" value="1"/>
</dbReference>
<evidence type="ECO:0000256" key="1">
    <source>
        <dbReference type="ARBA" id="ARBA00006781"/>
    </source>
</evidence>
<proteinExistence type="inferred from homology"/>
<dbReference type="InterPro" id="IPR025602">
    <property type="entry name" value="BCP1_family"/>
</dbReference>
<dbReference type="GeneID" id="28973483"/>
<keyword evidence="4" id="KW-1185">Reference proteome</keyword>
<accession>A0A194SEH8</accession>
<dbReference type="OMA" id="LHERMVN"/>
<dbReference type="PANTHER" id="PTHR13261:SF0">
    <property type="entry name" value="BRCA2 AND CDKN1A-INTERACTING PROTEIN"/>
    <property type="match status" value="1"/>
</dbReference>
<sequence>MLDVSFSFFDPQPQDYHSIKLLLSQLVQGDAASFDLGGVADLVLEQKLVGSTVKTDGGDDDDKAAEGDPYAVLTVLNLNVHKDHKALSALTSYLLAKLPASSPFHAELSSLLAHPAEPSTAAAPKHVGLVLSERLVNMPAQIVPPMYKMLDEELQWARDENEPYHFSHLLFLSRVFRSTAADLDSDPNAALEAALVAEASMRAAVLGGPKKKKGRKGAAPGEAGNAGEDKLWVYHAEDEAVEKVASHKHVFEYSRGRRQEDGSEAFGVETKGQLMLVPWTKWGALLDGIDKVASVPV</sequence>